<sequence length="120" mass="14176">MLSVEEDSFKNNKLRKLTIKEGPLSDICDTEYARKDSLTGNAILKGKRYTKQQQKELRQFLVDWIISDSLPIHIIQSKAFQRFIYELDPAFMMPCEETVRKIIYETYNYSFPQLKDMLSV</sequence>
<accession>A0A8H3KVL3</accession>
<reference evidence="1" key="1">
    <citation type="submission" date="2019-10" db="EMBL/GenBank/DDBJ databases">
        <title>Conservation and host-specific expression of non-tandemly repeated heterogenous ribosome RNA gene in arbuscular mycorrhizal fungi.</title>
        <authorList>
            <person name="Maeda T."/>
            <person name="Kobayashi Y."/>
            <person name="Nakagawa T."/>
            <person name="Ezawa T."/>
            <person name="Yamaguchi K."/>
            <person name="Bino T."/>
            <person name="Nishimoto Y."/>
            <person name="Shigenobu S."/>
            <person name="Kawaguchi M."/>
        </authorList>
    </citation>
    <scope>NUCLEOTIDE SEQUENCE</scope>
    <source>
        <strain evidence="1">HR1</strain>
    </source>
</reference>
<dbReference type="EMBL" id="BLAL01000026">
    <property type="protein sequence ID" value="GES76778.1"/>
    <property type="molecule type" value="Genomic_DNA"/>
</dbReference>
<dbReference type="AlphaFoldDB" id="A0A8H3KVL3"/>
<dbReference type="Proteomes" id="UP000615446">
    <property type="component" value="Unassembled WGS sequence"/>
</dbReference>
<organism evidence="1 2">
    <name type="scientific">Rhizophagus clarus</name>
    <dbReference type="NCBI Taxonomy" id="94130"/>
    <lineage>
        <taxon>Eukaryota</taxon>
        <taxon>Fungi</taxon>
        <taxon>Fungi incertae sedis</taxon>
        <taxon>Mucoromycota</taxon>
        <taxon>Glomeromycotina</taxon>
        <taxon>Glomeromycetes</taxon>
        <taxon>Glomerales</taxon>
        <taxon>Glomeraceae</taxon>
        <taxon>Rhizophagus</taxon>
    </lineage>
</organism>
<evidence type="ECO:0000313" key="2">
    <source>
        <dbReference type="Proteomes" id="UP000615446"/>
    </source>
</evidence>
<dbReference type="SUPFAM" id="SSF140996">
    <property type="entry name" value="Hermes dimerisation domain"/>
    <property type="match status" value="1"/>
</dbReference>
<protein>
    <submittedName>
        <fullName evidence="1">Zinc finger BED domain-containing protein DAYSLEEPER-like</fullName>
    </submittedName>
</protein>
<dbReference type="OrthoDB" id="2432125at2759"/>
<comment type="caution">
    <text evidence="1">The sequence shown here is derived from an EMBL/GenBank/DDBJ whole genome shotgun (WGS) entry which is preliminary data.</text>
</comment>
<gene>
    <name evidence="1" type="ORF">RCL2_000416500</name>
</gene>
<evidence type="ECO:0000313" key="1">
    <source>
        <dbReference type="EMBL" id="GES76778.1"/>
    </source>
</evidence>
<name>A0A8H3KVL3_9GLOM</name>
<proteinExistence type="predicted"/>